<evidence type="ECO:0000313" key="3">
    <source>
        <dbReference type="Proteomes" id="UP001189429"/>
    </source>
</evidence>
<gene>
    <name evidence="2" type="ORF">PCOR1329_LOCUS59497</name>
</gene>
<feature type="region of interest" description="Disordered" evidence="1">
    <location>
        <begin position="1"/>
        <end position="60"/>
    </location>
</feature>
<reference evidence="2" key="1">
    <citation type="submission" date="2023-10" db="EMBL/GenBank/DDBJ databases">
        <authorList>
            <person name="Chen Y."/>
            <person name="Shah S."/>
            <person name="Dougan E. K."/>
            <person name="Thang M."/>
            <person name="Chan C."/>
        </authorList>
    </citation>
    <scope>NUCLEOTIDE SEQUENCE [LARGE SCALE GENOMIC DNA]</scope>
</reference>
<accession>A0ABN9VMU1</accession>
<dbReference type="Proteomes" id="UP001189429">
    <property type="component" value="Unassembled WGS sequence"/>
</dbReference>
<feature type="region of interest" description="Disordered" evidence="1">
    <location>
        <begin position="550"/>
        <end position="576"/>
    </location>
</feature>
<feature type="compositionally biased region" description="Basic and acidic residues" evidence="1">
    <location>
        <begin position="33"/>
        <end position="56"/>
    </location>
</feature>
<name>A0ABN9VMU1_9DINO</name>
<evidence type="ECO:0000313" key="2">
    <source>
        <dbReference type="EMBL" id="CAK0874665.1"/>
    </source>
</evidence>
<evidence type="ECO:0000256" key="1">
    <source>
        <dbReference type="SAM" id="MobiDB-lite"/>
    </source>
</evidence>
<organism evidence="2 3">
    <name type="scientific">Prorocentrum cordatum</name>
    <dbReference type="NCBI Taxonomy" id="2364126"/>
    <lineage>
        <taxon>Eukaryota</taxon>
        <taxon>Sar</taxon>
        <taxon>Alveolata</taxon>
        <taxon>Dinophyceae</taxon>
        <taxon>Prorocentrales</taxon>
        <taxon>Prorocentraceae</taxon>
        <taxon>Prorocentrum</taxon>
    </lineage>
</organism>
<keyword evidence="3" id="KW-1185">Reference proteome</keyword>
<proteinExistence type="predicted"/>
<protein>
    <submittedName>
        <fullName evidence="2">Uncharacterized protein</fullName>
    </submittedName>
</protein>
<comment type="caution">
    <text evidence="2">The sequence shown here is derived from an EMBL/GenBank/DDBJ whole genome shotgun (WGS) entry which is preliminary data.</text>
</comment>
<dbReference type="InterPro" id="IPR029063">
    <property type="entry name" value="SAM-dependent_MTases_sf"/>
</dbReference>
<dbReference type="EMBL" id="CAUYUJ010017417">
    <property type="protein sequence ID" value="CAK0874665.1"/>
    <property type="molecule type" value="Genomic_DNA"/>
</dbReference>
<feature type="compositionally biased region" description="Low complexity" evidence="1">
    <location>
        <begin position="563"/>
        <end position="572"/>
    </location>
</feature>
<dbReference type="SUPFAM" id="SSF53335">
    <property type="entry name" value="S-adenosyl-L-methionine-dependent methyltransferases"/>
    <property type="match status" value="1"/>
</dbReference>
<sequence length="749" mass="83131">MASFQGVDLTDTADQVGQQVLPPPQPAEPALTDEQRARIAENRARARRIRESRGRQEICAPAAEQTAFADSISDVRTGNEEDAEVMEVADSGDESIVADLQGAEQAQAQRPGGFKRSVMSTDSLTADLDEAFTQKSQKKASLPTKCHRWFTNGASTLSELIDWFPQVINKISMMSKLPGQDVDYINNFRMNMEAKLVITESYAGAGNCGSVAAYIFGRASDHFSQCFSQNLYVYAAWDKGEVPLKVLAAHSGRGAPERIFADIMDRVPQDSREMLEALVAERLSSFKKLKDDLKGTQQHPPTLSQKEFEDIKTSMAGEFVKELNEILSQISFLDSAFCVKHNRRCKISPRSDPRFKTCRWLECAGVTCNPWCAIGSHNNFLDESTLPALTWAHSARFYEPDDVIMENAPSFKVEPFQEILNASEVDSPPDWEPTMASPKDPLSRPLLWHEGEGTRLYCLFQHRFSPVDLGFPTSRKRVYAWFHLAGTIHTLSEDTMNHVFEEMFFRNCVTDARVFMAASSDDATFRSHVMGWAQKRQAWRIFDLTEESQAATDVGDSHPREAAPPSSAASSSGAGGAGEGRVLLPVSQSHLDLGPFGDAVMKVRLHQNLERADCERCLEAKVPIQIVNLFQNDLFFGVSKYAPSLLQRSMLFDIISMKEILPIEHLLIQGFPVPQYVANDAGQFFPFKSIVMAEYPPVSEDVLQCAELRSICGVGFSWPAIGAVLMMVLATSHSILRTSATDSEPVSPA</sequence>